<gene>
    <name evidence="1" type="ORF">Salmuc_02473</name>
</gene>
<evidence type="ECO:0000313" key="1">
    <source>
        <dbReference type="EMBL" id="EPX82105.1"/>
    </source>
</evidence>
<dbReference type="AlphaFoldDB" id="S9RVU2"/>
<dbReference type="Proteomes" id="UP000015347">
    <property type="component" value="Unassembled WGS sequence"/>
</dbReference>
<keyword evidence="2" id="KW-1185">Reference proteome</keyword>
<dbReference type="eggNOG" id="ENOG5031Q6W">
    <property type="taxonomic scope" value="Bacteria"/>
</dbReference>
<protein>
    <recommendedName>
        <fullName evidence="3">DUF1833 domain-containing protein</fullName>
    </recommendedName>
</protein>
<name>S9RVU2_9RHOB</name>
<reference evidence="2" key="1">
    <citation type="journal article" date="2014" name="Stand. Genomic Sci.">
        <title>Genome sequence of the exopolysaccharide-producing Salipiger mucosus type strain (DSM 16094(T)), a moderately halophilic member of the Roseobacter clade.</title>
        <authorList>
            <person name="Riedel T."/>
            <person name="Spring S."/>
            <person name="Fiebig A."/>
            <person name="Petersen J."/>
            <person name="Kyrpides N.C."/>
            <person name="Goker M."/>
            <person name="Klenk H.P."/>
        </authorList>
    </citation>
    <scope>NUCLEOTIDE SEQUENCE [LARGE SCALE GENOMIC DNA]</scope>
    <source>
        <strain evidence="2">DSM 16094</strain>
    </source>
</reference>
<organism evidence="1 2">
    <name type="scientific">Salipiger mucosus DSM 16094</name>
    <dbReference type="NCBI Taxonomy" id="1123237"/>
    <lineage>
        <taxon>Bacteria</taxon>
        <taxon>Pseudomonadati</taxon>
        <taxon>Pseudomonadota</taxon>
        <taxon>Alphaproteobacteria</taxon>
        <taxon>Rhodobacterales</taxon>
        <taxon>Roseobacteraceae</taxon>
        <taxon>Salipiger</taxon>
    </lineage>
</organism>
<evidence type="ECO:0008006" key="3">
    <source>
        <dbReference type="Google" id="ProtNLM"/>
    </source>
</evidence>
<dbReference type="STRING" id="1123237.Salmuc_02473"/>
<dbReference type="HOGENOM" id="CLU_134441_0_0_5"/>
<comment type="caution">
    <text evidence="1">The sequence shown here is derived from an EMBL/GenBank/DDBJ whole genome shotgun (WGS) entry which is preliminary data.</text>
</comment>
<proteinExistence type="predicted"/>
<accession>S9RVU2</accession>
<evidence type="ECO:0000313" key="2">
    <source>
        <dbReference type="Proteomes" id="UP000015347"/>
    </source>
</evidence>
<sequence length="169" mass="18451">MNARTAHDAPISDELEIALFQVEHPDLAEPVRLSTDPTQRISTDPLRYGTRSSWNGVDPTAEPYWFVLVSAELPGDQEDAPAAASLVLENVSNDIAATLRSVTTRATVHMAVVLAGSPDLVEAEYRGLVMVGAEGDAGEVVISITRQPIEEEPFPMMRMTKDRFPGLHR</sequence>
<dbReference type="EMBL" id="APVH01000027">
    <property type="protein sequence ID" value="EPX82105.1"/>
    <property type="molecule type" value="Genomic_DNA"/>
</dbReference>